<gene>
    <name evidence="2" type="ORF">FHX80_115832</name>
</gene>
<dbReference type="RefSeq" id="WP_145766943.1">
    <property type="nucleotide sequence ID" value="NZ_VIWW01000001.1"/>
</dbReference>
<dbReference type="EMBL" id="VIWW01000001">
    <property type="protein sequence ID" value="TWG07327.1"/>
    <property type="molecule type" value="Genomic_DNA"/>
</dbReference>
<evidence type="ECO:0008006" key="4">
    <source>
        <dbReference type="Google" id="ProtNLM"/>
    </source>
</evidence>
<protein>
    <recommendedName>
        <fullName evidence="4">Class F sortase</fullName>
    </recommendedName>
</protein>
<accession>A0A561V6S7</accession>
<organism evidence="2 3">
    <name type="scientific">Streptomyces brevispora</name>
    <dbReference type="NCBI Taxonomy" id="887462"/>
    <lineage>
        <taxon>Bacteria</taxon>
        <taxon>Bacillati</taxon>
        <taxon>Actinomycetota</taxon>
        <taxon>Actinomycetes</taxon>
        <taxon>Kitasatosporales</taxon>
        <taxon>Streptomycetaceae</taxon>
        <taxon>Streptomyces</taxon>
    </lineage>
</organism>
<feature type="region of interest" description="Disordered" evidence="1">
    <location>
        <begin position="32"/>
        <end position="84"/>
    </location>
</feature>
<evidence type="ECO:0000313" key="2">
    <source>
        <dbReference type="EMBL" id="TWG07327.1"/>
    </source>
</evidence>
<evidence type="ECO:0000256" key="1">
    <source>
        <dbReference type="SAM" id="MobiDB-lite"/>
    </source>
</evidence>
<proteinExistence type="predicted"/>
<dbReference type="AlphaFoldDB" id="A0A561V6S7"/>
<dbReference type="Proteomes" id="UP000318186">
    <property type="component" value="Unassembled WGS sequence"/>
</dbReference>
<name>A0A561V6S7_9ACTN</name>
<comment type="caution">
    <text evidence="2">The sequence shown here is derived from an EMBL/GenBank/DDBJ whole genome shotgun (WGS) entry which is preliminary data.</text>
</comment>
<sequence>MGRDNWRPERIRYSPWGALALVLLTGLALLRSGDDHSPGPPRSAAATSAGHRMDTAPAPVAGPAVKPSAYAPGARVYGDTGRAEPRVVTRGGEFTKTGGHDGDVVVFALPVGTL</sequence>
<reference evidence="2 3" key="1">
    <citation type="submission" date="2019-06" db="EMBL/GenBank/DDBJ databases">
        <title>Sequencing the genomes of 1000 actinobacteria strains.</title>
        <authorList>
            <person name="Klenk H.-P."/>
        </authorList>
    </citation>
    <scope>NUCLEOTIDE SEQUENCE [LARGE SCALE GENOMIC DNA]</scope>
    <source>
        <strain evidence="2 3">DSM 42059</strain>
    </source>
</reference>
<evidence type="ECO:0000313" key="3">
    <source>
        <dbReference type="Proteomes" id="UP000318186"/>
    </source>
</evidence>
<feature type="compositionally biased region" description="Low complexity" evidence="1">
    <location>
        <begin position="56"/>
        <end position="69"/>
    </location>
</feature>